<organism evidence="1 2">
    <name type="scientific">Sporosarcina luteola</name>
    <dbReference type="NCBI Taxonomy" id="582850"/>
    <lineage>
        <taxon>Bacteria</taxon>
        <taxon>Bacillati</taxon>
        <taxon>Bacillota</taxon>
        <taxon>Bacilli</taxon>
        <taxon>Bacillales</taxon>
        <taxon>Caryophanaceae</taxon>
        <taxon>Sporosarcina</taxon>
    </lineage>
</organism>
<dbReference type="EMBL" id="BJYL01000043">
    <property type="protein sequence ID" value="GEN84684.1"/>
    <property type="molecule type" value="Genomic_DNA"/>
</dbReference>
<keyword evidence="2" id="KW-1185">Reference proteome</keyword>
<evidence type="ECO:0000313" key="2">
    <source>
        <dbReference type="Proteomes" id="UP000321901"/>
    </source>
</evidence>
<name>A0A511ZB72_9BACL</name>
<sequence>MKGENRKEKPFMPKMDRRVVYASRLVSSVPVFHKIKADIIELLLFLAGAVPVDTALRHNYSK</sequence>
<accession>A0A511ZB72</accession>
<comment type="caution">
    <text evidence="1">The sequence shown here is derived from an EMBL/GenBank/DDBJ whole genome shotgun (WGS) entry which is preliminary data.</text>
</comment>
<proteinExistence type="predicted"/>
<evidence type="ECO:0000313" key="1">
    <source>
        <dbReference type="EMBL" id="GEN84684.1"/>
    </source>
</evidence>
<protein>
    <submittedName>
        <fullName evidence="1">Uncharacterized protein</fullName>
    </submittedName>
</protein>
<gene>
    <name evidence="1" type="ORF">SLU01_29960</name>
</gene>
<reference evidence="1 2" key="1">
    <citation type="submission" date="2019-07" db="EMBL/GenBank/DDBJ databases">
        <title>Whole genome shotgun sequence of Sporosarcina luteola NBRC 105378.</title>
        <authorList>
            <person name="Hosoyama A."/>
            <person name="Uohara A."/>
            <person name="Ohji S."/>
            <person name="Ichikawa N."/>
        </authorList>
    </citation>
    <scope>NUCLEOTIDE SEQUENCE [LARGE SCALE GENOMIC DNA]</scope>
    <source>
        <strain evidence="1 2">NBRC 105378</strain>
    </source>
</reference>
<dbReference type="Proteomes" id="UP000321901">
    <property type="component" value="Unassembled WGS sequence"/>
</dbReference>
<dbReference type="AlphaFoldDB" id="A0A511ZB72"/>